<gene>
    <name evidence="2" type="ORF">J1N35_028729</name>
</gene>
<name>A0A9D3ZSQ8_9ROSI</name>
<protein>
    <submittedName>
        <fullName evidence="2">Uncharacterized protein</fullName>
    </submittedName>
</protein>
<evidence type="ECO:0000313" key="3">
    <source>
        <dbReference type="Proteomes" id="UP000828251"/>
    </source>
</evidence>
<proteinExistence type="predicted"/>
<keyword evidence="3" id="KW-1185">Reference proteome</keyword>
<reference evidence="2 3" key="1">
    <citation type="journal article" date="2021" name="Plant Biotechnol. J.">
        <title>Multi-omics assisted identification of the key and species-specific regulatory components of drought-tolerant mechanisms in Gossypium stocksii.</title>
        <authorList>
            <person name="Yu D."/>
            <person name="Ke L."/>
            <person name="Zhang D."/>
            <person name="Wu Y."/>
            <person name="Sun Y."/>
            <person name="Mei J."/>
            <person name="Sun J."/>
            <person name="Sun Y."/>
        </authorList>
    </citation>
    <scope>NUCLEOTIDE SEQUENCE [LARGE SCALE GENOMIC DNA]</scope>
    <source>
        <strain evidence="3">cv. E1</strain>
        <tissue evidence="2">Leaf</tissue>
    </source>
</reference>
<dbReference type="Proteomes" id="UP000828251">
    <property type="component" value="Unassembled WGS sequence"/>
</dbReference>
<organism evidence="2 3">
    <name type="scientific">Gossypium stocksii</name>
    <dbReference type="NCBI Taxonomy" id="47602"/>
    <lineage>
        <taxon>Eukaryota</taxon>
        <taxon>Viridiplantae</taxon>
        <taxon>Streptophyta</taxon>
        <taxon>Embryophyta</taxon>
        <taxon>Tracheophyta</taxon>
        <taxon>Spermatophyta</taxon>
        <taxon>Magnoliopsida</taxon>
        <taxon>eudicotyledons</taxon>
        <taxon>Gunneridae</taxon>
        <taxon>Pentapetalae</taxon>
        <taxon>rosids</taxon>
        <taxon>malvids</taxon>
        <taxon>Malvales</taxon>
        <taxon>Malvaceae</taxon>
        <taxon>Malvoideae</taxon>
        <taxon>Gossypium</taxon>
    </lineage>
</organism>
<evidence type="ECO:0000313" key="2">
    <source>
        <dbReference type="EMBL" id="KAH1063742.1"/>
    </source>
</evidence>
<evidence type="ECO:0000256" key="1">
    <source>
        <dbReference type="SAM" id="Coils"/>
    </source>
</evidence>
<keyword evidence="1" id="KW-0175">Coiled coil</keyword>
<dbReference type="AlphaFoldDB" id="A0A9D3ZSQ8"/>
<accession>A0A9D3ZSQ8</accession>
<dbReference type="EMBL" id="JAIQCV010000009">
    <property type="protein sequence ID" value="KAH1063742.1"/>
    <property type="molecule type" value="Genomic_DNA"/>
</dbReference>
<sequence>MAEAFSFDMDMLQVLLNTIVGKLTENNNALEAIVTTLNKKIKKLEEELAVCRVVVGKGVLSIKDGDAKVSVVSIYFTGDVAILWWNCRPIDEKRGGIKIRT</sequence>
<comment type="caution">
    <text evidence="2">The sequence shown here is derived from an EMBL/GenBank/DDBJ whole genome shotgun (WGS) entry which is preliminary data.</text>
</comment>
<feature type="coiled-coil region" evidence="1">
    <location>
        <begin position="27"/>
        <end position="54"/>
    </location>
</feature>